<keyword evidence="1" id="KW-0032">Aminotransferase</keyword>
<dbReference type="Proteomes" id="UP000594014">
    <property type="component" value="Chromosome"/>
</dbReference>
<organism evidence="1 2">
    <name type="scientific">Anoxybacterium hadale</name>
    <dbReference type="NCBI Taxonomy" id="3408580"/>
    <lineage>
        <taxon>Bacteria</taxon>
        <taxon>Bacillati</taxon>
        <taxon>Bacillota</taxon>
        <taxon>Clostridia</taxon>
        <taxon>Peptostreptococcales</taxon>
        <taxon>Anaerovoracaceae</taxon>
        <taxon>Anoxybacterium</taxon>
    </lineage>
</organism>
<reference evidence="1" key="1">
    <citation type="submission" date="2019-08" db="EMBL/GenBank/DDBJ databases">
        <title>Genome sequence of Clostridiales bacterium MT110.</title>
        <authorList>
            <person name="Cao J."/>
        </authorList>
    </citation>
    <scope>NUCLEOTIDE SEQUENCE</scope>
    <source>
        <strain evidence="1">MT110</strain>
    </source>
</reference>
<gene>
    <name evidence="1" type="ORF">FRZ06_04700</name>
</gene>
<dbReference type="EMBL" id="CP042469">
    <property type="protein sequence ID" value="QOX62695.1"/>
    <property type="molecule type" value="Genomic_DNA"/>
</dbReference>
<evidence type="ECO:0000313" key="2">
    <source>
        <dbReference type="Proteomes" id="UP000594014"/>
    </source>
</evidence>
<proteinExistence type="predicted"/>
<name>A0ACD1A8M1_9FIRM</name>
<keyword evidence="1" id="KW-0808">Transferase</keyword>
<keyword evidence="2" id="KW-1185">Reference proteome</keyword>
<evidence type="ECO:0000313" key="1">
    <source>
        <dbReference type="EMBL" id="QOX62695.1"/>
    </source>
</evidence>
<sequence length="484" mass="55355">MLILQKESKQALYEQIYDQLKEQILMGKLAENSTLPSTRSMAKQLQVSRNTVESAYHQLCSEGYLSSKACSGYRVEKIQSNLIYDNPHHDYHYRDEHIVSEEEKNEQGTAEIQISFQYGRLEFADFPIRTYRRIMNQILLSSEITNISAYNNRIGEPELRQEIMKYLYASRGVRCTPEQIILCSGMPACISLISQLMMKHTAEIALEEPCYDTVRHTFRNHGLGIIPVDVGKDGITLEILEKSGAKAVYVTPSHQFPTGVVMPVNKRLALIEWAEQNDAFVIEDDYDSELRYNSKPIPSLQSMDRKGRVIYINTFSKAFAPGMRLSFMVLPAALMEEYRLSFGRYNCCVPWLEQKIMSIFMKEGHWVRHLRKINVINKKRHDTLISAIHTSMGEKVRIYGRNGGLHIILEVKNGMKEGELISTALAAGIKVYPVSGYYADYSRAKGNQVLIGYSSLSEAEIETGVRILNEVWFHDGHNRKMKAL</sequence>
<protein>
    <submittedName>
        <fullName evidence="1">PLP-dependent aminotransferase family protein</fullName>
    </submittedName>
</protein>
<accession>A0ACD1A8M1</accession>